<keyword evidence="3" id="KW-0804">Transcription</keyword>
<proteinExistence type="predicted"/>
<dbReference type="Gene3D" id="1.10.10.10">
    <property type="entry name" value="Winged helix-like DNA-binding domain superfamily/Winged helix DNA-binding domain"/>
    <property type="match status" value="1"/>
</dbReference>
<dbReference type="PROSITE" id="PS51118">
    <property type="entry name" value="HTH_HXLR"/>
    <property type="match status" value="1"/>
</dbReference>
<dbReference type="GO" id="GO:0003677">
    <property type="term" value="F:DNA binding"/>
    <property type="evidence" value="ECO:0007669"/>
    <property type="project" value="UniProtKB-KW"/>
</dbReference>
<organism evidence="5 6">
    <name type="scientific">Candidatus Obscuribacter phosphatis</name>
    <dbReference type="NCBI Taxonomy" id="1906157"/>
    <lineage>
        <taxon>Bacteria</taxon>
        <taxon>Bacillati</taxon>
        <taxon>Candidatus Melainabacteria</taxon>
        <taxon>Candidatus Obscuribacterales</taxon>
        <taxon>Candidatus Obscuribacteraceae</taxon>
        <taxon>Candidatus Obscuribacter</taxon>
    </lineage>
</organism>
<accession>A0A8J7P8V2</accession>
<sequence>MPIEKTVQQRSQCVFSNALDLFGDKWTLLVVRDLFFFNKHEYKEFLSSPEAIATNILSDRLKKLYAAGIIDEKIHPENRSRKLYYLTTKGKDLLPIFLELAKWGAKYMKDLPAMQSLYRKLGSDEKGLKAQVIADIQKWEAENLG</sequence>
<evidence type="ECO:0000256" key="2">
    <source>
        <dbReference type="ARBA" id="ARBA00023125"/>
    </source>
</evidence>
<dbReference type="PANTHER" id="PTHR33204">
    <property type="entry name" value="TRANSCRIPTIONAL REGULATOR, MARR FAMILY"/>
    <property type="match status" value="1"/>
</dbReference>
<dbReference type="Pfam" id="PF01638">
    <property type="entry name" value="HxlR"/>
    <property type="match status" value="1"/>
</dbReference>
<evidence type="ECO:0000313" key="5">
    <source>
        <dbReference type="EMBL" id="MBN8662294.1"/>
    </source>
</evidence>
<keyword evidence="1" id="KW-0805">Transcription regulation</keyword>
<comment type="caution">
    <text evidence="5">The sequence shown here is derived from an EMBL/GenBank/DDBJ whole genome shotgun (WGS) entry which is preliminary data.</text>
</comment>
<evidence type="ECO:0000259" key="4">
    <source>
        <dbReference type="PROSITE" id="PS51118"/>
    </source>
</evidence>
<evidence type="ECO:0000256" key="3">
    <source>
        <dbReference type="ARBA" id="ARBA00023163"/>
    </source>
</evidence>
<dbReference type="InterPro" id="IPR002577">
    <property type="entry name" value="HTH_HxlR"/>
</dbReference>
<dbReference type="InterPro" id="IPR036390">
    <property type="entry name" value="WH_DNA-bd_sf"/>
</dbReference>
<keyword evidence="2" id="KW-0238">DNA-binding</keyword>
<dbReference type="PANTHER" id="PTHR33204:SF37">
    <property type="entry name" value="HTH-TYPE TRANSCRIPTIONAL REGULATOR YODB"/>
    <property type="match status" value="1"/>
</dbReference>
<dbReference type="Proteomes" id="UP000664277">
    <property type="component" value="Unassembled WGS sequence"/>
</dbReference>
<dbReference type="InterPro" id="IPR036388">
    <property type="entry name" value="WH-like_DNA-bd_sf"/>
</dbReference>
<gene>
    <name evidence="5" type="ORF">J0M35_18130</name>
</gene>
<name>A0A8J7P8V2_9BACT</name>
<protein>
    <submittedName>
        <fullName evidence="5">Helix-turn-helix transcriptional regulator</fullName>
    </submittedName>
</protein>
<dbReference type="EMBL" id="JAFLCK010000035">
    <property type="protein sequence ID" value="MBN8662294.1"/>
    <property type="molecule type" value="Genomic_DNA"/>
</dbReference>
<dbReference type="SUPFAM" id="SSF46785">
    <property type="entry name" value="Winged helix' DNA-binding domain"/>
    <property type="match status" value="1"/>
</dbReference>
<evidence type="ECO:0000256" key="1">
    <source>
        <dbReference type="ARBA" id="ARBA00023015"/>
    </source>
</evidence>
<feature type="domain" description="HTH hxlR-type" evidence="4">
    <location>
        <begin position="13"/>
        <end position="112"/>
    </location>
</feature>
<reference evidence="5" key="1">
    <citation type="submission" date="2021-02" db="EMBL/GenBank/DDBJ databases">
        <title>Genome-Resolved Metagenomics of a Microbial Community Performing Photosynthetic Biological Nutrient Removal.</title>
        <authorList>
            <person name="Mcdaniel E.A."/>
        </authorList>
    </citation>
    <scope>NUCLEOTIDE SEQUENCE</scope>
    <source>
        <strain evidence="5">UWPOB_OBS1</strain>
    </source>
</reference>
<evidence type="ECO:0000313" key="6">
    <source>
        <dbReference type="Proteomes" id="UP000664277"/>
    </source>
</evidence>
<dbReference type="AlphaFoldDB" id="A0A8J7P8V2"/>